<evidence type="ECO:0000313" key="1">
    <source>
        <dbReference type="EMBL" id="MFC4261834.1"/>
    </source>
</evidence>
<organism evidence="1 2">
    <name type="scientific">Ferruginibacter yonginensis</name>
    <dbReference type="NCBI Taxonomy" id="1310416"/>
    <lineage>
        <taxon>Bacteria</taxon>
        <taxon>Pseudomonadati</taxon>
        <taxon>Bacteroidota</taxon>
        <taxon>Chitinophagia</taxon>
        <taxon>Chitinophagales</taxon>
        <taxon>Chitinophagaceae</taxon>
        <taxon>Ferruginibacter</taxon>
    </lineage>
</organism>
<gene>
    <name evidence="1" type="ORF">ACFOWM_02995</name>
</gene>
<dbReference type="Proteomes" id="UP001595907">
    <property type="component" value="Unassembled WGS sequence"/>
</dbReference>
<comment type="caution">
    <text evidence="1">The sequence shown here is derived from an EMBL/GenBank/DDBJ whole genome shotgun (WGS) entry which is preliminary data.</text>
</comment>
<name>A0ABV8QNW6_9BACT</name>
<keyword evidence="2" id="KW-1185">Reference proteome</keyword>
<accession>A0ABV8QNW6</accession>
<evidence type="ECO:0008006" key="3">
    <source>
        <dbReference type="Google" id="ProtNLM"/>
    </source>
</evidence>
<dbReference type="EMBL" id="JBHSCZ010000001">
    <property type="protein sequence ID" value="MFC4261834.1"/>
    <property type="molecule type" value="Genomic_DNA"/>
</dbReference>
<protein>
    <recommendedName>
        <fullName evidence="3">CHAD domain-containing protein</fullName>
    </recommendedName>
</protein>
<reference evidence="2" key="1">
    <citation type="journal article" date="2019" name="Int. J. Syst. Evol. Microbiol.">
        <title>The Global Catalogue of Microorganisms (GCM) 10K type strain sequencing project: providing services to taxonomists for standard genome sequencing and annotation.</title>
        <authorList>
            <consortium name="The Broad Institute Genomics Platform"/>
            <consortium name="The Broad Institute Genome Sequencing Center for Infectious Disease"/>
            <person name="Wu L."/>
            <person name="Ma J."/>
        </authorList>
    </citation>
    <scope>NUCLEOTIDE SEQUENCE [LARGE SCALE GENOMIC DNA]</scope>
    <source>
        <strain evidence="2">CECT 8289</strain>
    </source>
</reference>
<proteinExistence type="predicted"/>
<dbReference type="RefSeq" id="WP_379706889.1">
    <property type="nucleotide sequence ID" value="NZ_JBHSCZ010000001.1"/>
</dbReference>
<evidence type="ECO:0000313" key="2">
    <source>
        <dbReference type="Proteomes" id="UP001595907"/>
    </source>
</evidence>
<sequence>MTKGLGRFEYYLIQLDDLLLKASRSENAALYLYENDARTKFFMLQGLARLYASFHNKKRFTLHKDLYKQIEDALGAIDYFDSYAKELLDDASMPVSLRIYMEEKKAEHVAILNAILIKRKWINHDPMRTKKIRKKLKTAKWLKPQNELVLLHQFYKDAISEINSFYKETGETFTDIELQVHSLRRKLRWLSIYPQAMQGAIQLVKTKSTDASVKKYLTQKIVKSPYNKLPLPGNNPQVLQLDQQYFFALSFMIAALGDLKDEGLKVVAIADAIHHTQAVDQNIALKRAYKLCKMPNNNLQNIMNNAKTLCSAYFEGQYLEKLVIGVATIA</sequence>